<keyword evidence="3" id="KW-1185">Reference proteome</keyword>
<evidence type="ECO:0000313" key="2">
    <source>
        <dbReference type="EMBL" id="GLQ20900.1"/>
    </source>
</evidence>
<reference evidence="2" key="2">
    <citation type="submission" date="2023-01" db="EMBL/GenBank/DDBJ databases">
        <title>Draft genome sequence of Algimonas porphyrae strain NBRC 108216.</title>
        <authorList>
            <person name="Sun Q."/>
            <person name="Mori K."/>
        </authorList>
    </citation>
    <scope>NUCLEOTIDE SEQUENCE</scope>
    <source>
        <strain evidence="2">NBRC 108216</strain>
    </source>
</reference>
<evidence type="ECO:0000313" key="3">
    <source>
        <dbReference type="Proteomes" id="UP001161390"/>
    </source>
</evidence>
<feature type="region of interest" description="Disordered" evidence="1">
    <location>
        <begin position="1"/>
        <end position="42"/>
    </location>
</feature>
<organism evidence="2 3">
    <name type="scientific">Algimonas porphyrae</name>
    <dbReference type="NCBI Taxonomy" id="1128113"/>
    <lineage>
        <taxon>Bacteria</taxon>
        <taxon>Pseudomonadati</taxon>
        <taxon>Pseudomonadota</taxon>
        <taxon>Alphaproteobacteria</taxon>
        <taxon>Maricaulales</taxon>
        <taxon>Robiginitomaculaceae</taxon>
        <taxon>Algimonas</taxon>
    </lineage>
</organism>
<gene>
    <name evidence="2" type="ORF">GCM10007854_18550</name>
</gene>
<dbReference type="Proteomes" id="UP001161390">
    <property type="component" value="Unassembled WGS sequence"/>
</dbReference>
<evidence type="ECO:0000256" key="1">
    <source>
        <dbReference type="SAM" id="MobiDB-lite"/>
    </source>
</evidence>
<comment type="caution">
    <text evidence="2">The sequence shown here is derived from an EMBL/GenBank/DDBJ whole genome shotgun (WGS) entry which is preliminary data.</text>
</comment>
<reference evidence="2" key="1">
    <citation type="journal article" date="2014" name="Int. J. Syst. Evol. Microbiol.">
        <title>Complete genome of a new Firmicutes species belonging to the dominant human colonic microbiota ('Ruminococcus bicirculans') reveals two chromosomes and a selective capacity to utilize plant glucans.</title>
        <authorList>
            <consortium name="NISC Comparative Sequencing Program"/>
            <person name="Wegmann U."/>
            <person name="Louis P."/>
            <person name="Goesmann A."/>
            <person name="Henrissat B."/>
            <person name="Duncan S.H."/>
            <person name="Flint H.J."/>
        </authorList>
    </citation>
    <scope>NUCLEOTIDE SEQUENCE</scope>
    <source>
        <strain evidence="2">NBRC 108216</strain>
    </source>
</reference>
<sequence>MTRGRSCRAGRIDRIGHGHRHRIGYGHDRADDPDDGRPIDDRRMDYRRMHDRRPHDRRMNNRRPDHWGTHHRWMYDGWMNDPSHFLHDRRFALGDDRRARIRLADRHRGFVFIDNGRIGVRTMHSPVYRFLARHGNMLRFGNAARLMFEIG</sequence>
<feature type="compositionally biased region" description="Basic and acidic residues" evidence="1">
    <location>
        <begin position="25"/>
        <end position="42"/>
    </location>
</feature>
<protein>
    <submittedName>
        <fullName evidence="2">Uncharacterized protein</fullName>
    </submittedName>
</protein>
<proteinExistence type="predicted"/>
<name>A0ABQ5V2K9_9PROT</name>
<accession>A0ABQ5V2K9</accession>
<dbReference type="EMBL" id="BSNJ01000004">
    <property type="protein sequence ID" value="GLQ20900.1"/>
    <property type="molecule type" value="Genomic_DNA"/>
</dbReference>